<organism evidence="1 2">
    <name type="scientific">Brucella rhizosphaerae</name>
    <dbReference type="NCBI Taxonomy" id="571254"/>
    <lineage>
        <taxon>Bacteria</taxon>
        <taxon>Pseudomonadati</taxon>
        <taxon>Pseudomonadota</taxon>
        <taxon>Alphaproteobacteria</taxon>
        <taxon>Hyphomicrobiales</taxon>
        <taxon>Brucellaceae</taxon>
        <taxon>Brucella/Ochrobactrum group</taxon>
        <taxon>Brucella</taxon>
    </lineage>
</organism>
<evidence type="ECO:0000313" key="1">
    <source>
        <dbReference type="EMBL" id="OYR11183.1"/>
    </source>
</evidence>
<comment type="caution">
    <text evidence="1">The sequence shown here is derived from an EMBL/GenBank/DDBJ whole genome shotgun (WGS) entry which is preliminary data.</text>
</comment>
<name>A0A256F8T3_9HYPH</name>
<accession>A0A256F8T3</accession>
<gene>
    <name evidence="1" type="ORF">CEV32_1481</name>
</gene>
<proteinExistence type="predicted"/>
<evidence type="ECO:0000313" key="2">
    <source>
        <dbReference type="Proteomes" id="UP000216345"/>
    </source>
</evidence>
<protein>
    <submittedName>
        <fullName evidence="1">Uncharacterized protein</fullName>
    </submittedName>
</protein>
<dbReference type="Proteomes" id="UP000216345">
    <property type="component" value="Unassembled WGS sequence"/>
</dbReference>
<dbReference type="RefSeq" id="WP_143128845.1">
    <property type="nucleotide sequence ID" value="NZ_JBHEEL010000007.1"/>
</dbReference>
<dbReference type="EMBL" id="NNRK01000033">
    <property type="protein sequence ID" value="OYR11183.1"/>
    <property type="molecule type" value="Genomic_DNA"/>
</dbReference>
<keyword evidence="2" id="KW-1185">Reference proteome</keyword>
<dbReference type="AlphaFoldDB" id="A0A256F8T3"/>
<dbReference type="OrthoDB" id="8396572at2"/>
<reference evidence="1 2" key="1">
    <citation type="submission" date="2017-07" db="EMBL/GenBank/DDBJ databases">
        <title>Phylogenetic study on the rhizospheric bacterium Ochrobactrum sp. A44.</title>
        <authorList>
            <person name="Krzyzanowska D.M."/>
            <person name="Ossowicki A."/>
            <person name="Rajewska M."/>
            <person name="Maciag T."/>
            <person name="Kaczynski Z."/>
            <person name="Czerwicka M."/>
            <person name="Jafra S."/>
        </authorList>
    </citation>
    <scope>NUCLEOTIDE SEQUENCE [LARGE SCALE GENOMIC DNA]</scope>
    <source>
        <strain evidence="1 2">PR17</strain>
    </source>
</reference>
<sequence>MKIKMAIAQGYVEGEIKGFIEANAGLSASEATAQWVEQKYGRWIKENLETEYDIRLTDSDTSFVIGFPTEELALKYRELLGGHVIGDKDA</sequence>